<dbReference type="RefSeq" id="WP_088649843.1">
    <property type="nucleotide sequence ID" value="NZ_AQQR01000003.1"/>
</dbReference>
<keyword evidence="10" id="KW-1185">Reference proteome</keyword>
<comment type="caution">
    <text evidence="9">The sequence shown here is derived from an EMBL/GenBank/DDBJ whole genome shotgun (WGS) entry which is preliminary data.</text>
</comment>
<evidence type="ECO:0000256" key="1">
    <source>
        <dbReference type="ARBA" id="ARBA00004651"/>
    </source>
</evidence>
<gene>
    <name evidence="9" type="ORF">ATO3_10765</name>
</gene>
<feature type="transmembrane region" description="Helical" evidence="7">
    <location>
        <begin position="98"/>
        <end position="121"/>
    </location>
</feature>
<dbReference type="InterPro" id="IPR035906">
    <property type="entry name" value="MetI-like_sf"/>
</dbReference>
<proteinExistence type="inferred from homology"/>
<evidence type="ECO:0000259" key="8">
    <source>
        <dbReference type="PROSITE" id="PS50928"/>
    </source>
</evidence>
<dbReference type="CDD" id="cd06261">
    <property type="entry name" value="TM_PBP2"/>
    <property type="match status" value="1"/>
</dbReference>
<evidence type="ECO:0000256" key="2">
    <source>
        <dbReference type="ARBA" id="ARBA00022448"/>
    </source>
</evidence>
<dbReference type="InterPro" id="IPR000515">
    <property type="entry name" value="MetI-like"/>
</dbReference>
<dbReference type="Pfam" id="PF19300">
    <property type="entry name" value="BPD_transp_1_N"/>
    <property type="match status" value="1"/>
</dbReference>
<keyword evidence="2 7" id="KW-0813">Transport</keyword>
<dbReference type="GO" id="GO:0005886">
    <property type="term" value="C:plasma membrane"/>
    <property type="evidence" value="ECO:0007669"/>
    <property type="project" value="UniProtKB-SubCell"/>
</dbReference>
<evidence type="ECO:0000256" key="6">
    <source>
        <dbReference type="ARBA" id="ARBA00023136"/>
    </source>
</evidence>
<feature type="transmembrane region" description="Helical" evidence="7">
    <location>
        <begin position="12"/>
        <end position="29"/>
    </location>
</feature>
<organism evidence="9 10">
    <name type="scientific">Marinibacterium profundimaris</name>
    <dbReference type="NCBI Taxonomy" id="1679460"/>
    <lineage>
        <taxon>Bacteria</taxon>
        <taxon>Pseudomonadati</taxon>
        <taxon>Pseudomonadota</taxon>
        <taxon>Alphaproteobacteria</taxon>
        <taxon>Rhodobacterales</taxon>
        <taxon>Paracoccaceae</taxon>
        <taxon>Marinibacterium</taxon>
    </lineage>
</organism>
<evidence type="ECO:0000256" key="4">
    <source>
        <dbReference type="ARBA" id="ARBA00022692"/>
    </source>
</evidence>
<comment type="subcellular location">
    <subcellularLocation>
        <location evidence="1 7">Cell membrane</location>
        <topology evidence="1 7">Multi-pass membrane protein</topology>
    </subcellularLocation>
</comment>
<dbReference type="AlphaFoldDB" id="A0A225NQJ3"/>
<feature type="domain" description="ABC transmembrane type-1" evidence="8">
    <location>
        <begin position="94"/>
        <end position="308"/>
    </location>
</feature>
<evidence type="ECO:0000313" key="9">
    <source>
        <dbReference type="EMBL" id="OWU75011.1"/>
    </source>
</evidence>
<feature type="transmembrane region" description="Helical" evidence="7">
    <location>
        <begin position="289"/>
        <end position="308"/>
    </location>
</feature>
<dbReference type="Pfam" id="PF00528">
    <property type="entry name" value="BPD_transp_1"/>
    <property type="match status" value="1"/>
</dbReference>
<evidence type="ECO:0000313" key="10">
    <source>
        <dbReference type="Proteomes" id="UP000215377"/>
    </source>
</evidence>
<dbReference type="PANTHER" id="PTHR43163">
    <property type="entry name" value="DIPEPTIDE TRANSPORT SYSTEM PERMEASE PROTEIN DPPB-RELATED"/>
    <property type="match status" value="1"/>
</dbReference>
<dbReference type="Gene3D" id="1.10.3720.10">
    <property type="entry name" value="MetI-like"/>
    <property type="match status" value="1"/>
</dbReference>
<feature type="transmembrane region" description="Helical" evidence="7">
    <location>
        <begin position="243"/>
        <end position="269"/>
    </location>
</feature>
<evidence type="ECO:0000256" key="7">
    <source>
        <dbReference type="RuleBase" id="RU363032"/>
    </source>
</evidence>
<keyword evidence="6 7" id="KW-0472">Membrane</keyword>
<evidence type="ECO:0000256" key="3">
    <source>
        <dbReference type="ARBA" id="ARBA00022475"/>
    </source>
</evidence>
<dbReference type="PANTHER" id="PTHR43163:SF6">
    <property type="entry name" value="DIPEPTIDE TRANSPORT SYSTEM PERMEASE PROTEIN DPPB-RELATED"/>
    <property type="match status" value="1"/>
</dbReference>
<dbReference type="InterPro" id="IPR045621">
    <property type="entry name" value="BPD_transp_1_N"/>
</dbReference>
<feature type="transmembrane region" description="Helical" evidence="7">
    <location>
        <begin position="142"/>
        <end position="165"/>
    </location>
</feature>
<dbReference type="EMBL" id="AQQR01000003">
    <property type="protein sequence ID" value="OWU75011.1"/>
    <property type="molecule type" value="Genomic_DNA"/>
</dbReference>
<dbReference type="Proteomes" id="UP000215377">
    <property type="component" value="Unassembled WGS sequence"/>
</dbReference>
<comment type="similarity">
    <text evidence="7">Belongs to the binding-protein-dependent transport system permease family.</text>
</comment>
<reference evidence="9 10" key="1">
    <citation type="submission" date="2013-04" db="EMBL/GenBank/DDBJ databases">
        <title>Oceanicola sp. 22II1-22F33 Genome Sequencing.</title>
        <authorList>
            <person name="Lai Q."/>
            <person name="Li G."/>
            <person name="Shao Z."/>
        </authorList>
    </citation>
    <scope>NUCLEOTIDE SEQUENCE [LARGE SCALE GENOMIC DNA]</scope>
    <source>
        <strain evidence="9 10">22II1-22F33</strain>
    </source>
</reference>
<sequence length="325" mass="35698">MKYILTRLAHMLIVLWAVGTILFFMFRLMPGTPLAAFIDNTTTAEQQQALIRQFGLDKSLGEQYWLFITNALQGDLGQSFFFKRPVTDVVMEVLPNTIILTMVSLVVAYVFGTLAGAYLAWHRGRWIEGIGIPLALTTRAAPEFWLGMVMLAVFAFGLGWFPAGGANTSGANFDSEWARIFSLDYLRHLALPAITLAVYLQGLPLLLMRSNMLEVLQEEFITMGRMKGLSNSTILLNHAARNALLPVATAFALGIGSAVGGNVVVETVFSWPGIGRLLVNAVSASDYPLAQGAFLIITFVLIIMNFIADITYHLLDPRVRFAASS</sequence>
<feature type="transmembrane region" description="Helical" evidence="7">
    <location>
        <begin position="185"/>
        <end position="207"/>
    </location>
</feature>
<accession>A0A225NQJ3</accession>
<dbReference type="GO" id="GO:0055085">
    <property type="term" value="P:transmembrane transport"/>
    <property type="evidence" value="ECO:0007669"/>
    <property type="project" value="InterPro"/>
</dbReference>
<evidence type="ECO:0000256" key="5">
    <source>
        <dbReference type="ARBA" id="ARBA00022989"/>
    </source>
</evidence>
<dbReference type="OrthoDB" id="9807402at2"/>
<keyword evidence="4 7" id="KW-0812">Transmembrane</keyword>
<name>A0A225NQJ3_9RHOB</name>
<dbReference type="PROSITE" id="PS50928">
    <property type="entry name" value="ABC_TM1"/>
    <property type="match status" value="1"/>
</dbReference>
<protein>
    <submittedName>
        <fullName evidence="9">Peptide ABC transporter permease</fullName>
    </submittedName>
</protein>
<dbReference type="SUPFAM" id="SSF161098">
    <property type="entry name" value="MetI-like"/>
    <property type="match status" value="1"/>
</dbReference>
<keyword evidence="3" id="KW-1003">Cell membrane</keyword>
<keyword evidence="5 7" id="KW-1133">Transmembrane helix</keyword>